<dbReference type="SUPFAM" id="SSF82171">
    <property type="entry name" value="DPP6 N-terminal domain-like"/>
    <property type="match status" value="1"/>
</dbReference>
<keyword evidence="5" id="KW-1185">Reference proteome</keyword>
<feature type="signal peptide" evidence="2">
    <location>
        <begin position="1"/>
        <end position="25"/>
    </location>
</feature>
<evidence type="ECO:0000256" key="2">
    <source>
        <dbReference type="SAM" id="SignalP"/>
    </source>
</evidence>
<accession>A0A2S9VGG6</accession>
<dbReference type="PANTHER" id="PTHR42776">
    <property type="entry name" value="SERINE PEPTIDASE S9 FAMILY MEMBER"/>
    <property type="match status" value="1"/>
</dbReference>
<dbReference type="Gene3D" id="2.120.10.30">
    <property type="entry name" value="TolB, C-terminal domain"/>
    <property type="match status" value="1"/>
</dbReference>
<evidence type="ECO:0000259" key="3">
    <source>
        <dbReference type="Pfam" id="PF00326"/>
    </source>
</evidence>
<dbReference type="Gene3D" id="3.40.50.1820">
    <property type="entry name" value="alpha/beta hydrolase"/>
    <property type="match status" value="1"/>
</dbReference>
<gene>
    <name evidence="4" type="ORF">C6Y40_00100</name>
</gene>
<dbReference type="InterPro" id="IPR029058">
    <property type="entry name" value="AB_hydrolase_fold"/>
</dbReference>
<keyword evidence="1" id="KW-0378">Hydrolase</keyword>
<evidence type="ECO:0000313" key="5">
    <source>
        <dbReference type="Proteomes" id="UP000238949"/>
    </source>
</evidence>
<feature type="chain" id="PRO_5015680796" evidence="2">
    <location>
        <begin position="26"/>
        <end position="804"/>
    </location>
</feature>
<feature type="domain" description="Peptidase S9 prolyl oligopeptidase catalytic" evidence="3">
    <location>
        <begin position="649"/>
        <end position="802"/>
    </location>
</feature>
<dbReference type="Pfam" id="PF00326">
    <property type="entry name" value="Peptidase_S9"/>
    <property type="match status" value="1"/>
</dbReference>
<comment type="caution">
    <text evidence="4">The sequence shown here is derived from an EMBL/GenBank/DDBJ whole genome shotgun (WGS) entry which is preliminary data.</text>
</comment>
<dbReference type="AlphaFoldDB" id="A0A2S9VGG6"/>
<dbReference type="GO" id="GO:0004252">
    <property type="term" value="F:serine-type endopeptidase activity"/>
    <property type="evidence" value="ECO:0007669"/>
    <property type="project" value="TreeGrafter"/>
</dbReference>
<evidence type="ECO:0000256" key="1">
    <source>
        <dbReference type="ARBA" id="ARBA00022801"/>
    </source>
</evidence>
<name>A0A2S9VGG6_9ALTE</name>
<sequence>MQLHRLRLRAAALCFAVILSPTVPAATEYQKPAEEILQLVDVKRAPYFLMNDSQDTALMLYRDTYKTIAELSEEELRLGGLRIDPKANIGSRDTFYNDLKIQRINSQQTVEIAGLPDSPRLSNFAWSPDQQKMAMTHKTPNGIELWVVDLKTAKAKRLTKTILNANMRDVINWFADGSALLVKVVPENRQPLINTESATPTGPTVSVSDGKKAQNRTYQDLLKNKNDEFNFEQLTRSALVKVDLNGDTSNWLAPAMYGNIDVSPDGQYVLVTRYKKPFSYLVQYNRFPSVTSVYTHQGKFVNDIVSVPLIEDLPKGFMATREGRRSVQWRDDKHATLVFAEAQDKGDPAVEVDYRDAVYALEPPFDGTPSLLLKTHNRFSRIMWGNDDHAIAQDYWWNTRNTKAYAFNPSDSNTEPTVIFDRNYQDAYSDPGSFVTERNEFGQSVLAMDGAKVFLLGDGYSDKGQFPFLDSLNLKTLEKERLYHSAYTDKLEELYDYKVDEQKLTVSIESKSKYPNRYFRHLTDQSITQLTDFENPFKAIQSVKKEVITYKRDDGLELSGTLYLPVGYEEGKQYPMILWAYPREYKDQNSASQNTSNPNEFTYPFWGSPIYWVNKGYVVLDGAAFPIVGEGDEEPNDSFRSQLVANARAAIDAVDARGLIDRQRVAVGGHSYGAFMVANLLSHSDLFAAGIARSGAYNRTLTPFGFQSEERSYWEAPEVYYTMSPFMHADKMKTPLLLIHGEADNNSGTYPMQSERYFNALKGLGATARLVMLPKESHGYRAKESILHMLWEQDQWLEQHVKAK</sequence>
<keyword evidence="2" id="KW-0732">Signal</keyword>
<dbReference type="RefSeq" id="WP_105932756.1">
    <property type="nucleotide sequence ID" value="NZ_PVNP01000003.1"/>
</dbReference>
<proteinExistence type="predicted"/>
<dbReference type="GO" id="GO:0006508">
    <property type="term" value="P:proteolysis"/>
    <property type="evidence" value="ECO:0007669"/>
    <property type="project" value="InterPro"/>
</dbReference>
<reference evidence="5" key="1">
    <citation type="journal article" date="2020" name="Int. J. Syst. Evol. Microbiol.">
        <title>Alteromonas alba sp. nov., a marine bacterium isolated from the seawater of the West Pacific Ocean.</title>
        <authorList>
            <person name="Sun C."/>
            <person name="Wu Y.-H."/>
            <person name="Xamxidin M."/>
            <person name="Cheng H."/>
            <person name="Xu X.-W."/>
        </authorList>
    </citation>
    <scope>NUCLEOTIDE SEQUENCE [LARGE SCALE GENOMIC DNA]</scope>
    <source>
        <strain evidence="5">190</strain>
    </source>
</reference>
<evidence type="ECO:0000313" key="4">
    <source>
        <dbReference type="EMBL" id="PRO75539.1"/>
    </source>
</evidence>
<dbReference type="InterPro" id="IPR001375">
    <property type="entry name" value="Peptidase_S9_cat"/>
</dbReference>
<dbReference type="InterPro" id="IPR011042">
    <property type="entry name" value="6-blade_b-propeller_TolB-like"/>
</dbReference>
<dbReference type="Proteomes" id="UP000238949">
    <property type="component" value="Unassembled WGS sequence"/>
</dbReference>
<dbReference type="SUPFAM" id="SSF53474">
    <property type="entry name" value="alpha/beta-Hydrolases"/>
    <property type="match status" value="1"/>
</dbReference>
<dbReference type="OrthoDB" id="6388416at2"/>
<dbReference type="EMBL" id="PVNP01000003">
    <property type="protein sequence ID" value="PRO75539.1"/>
    <property type="molecule type" value="Genomic_DNA"/>
</dbReference>
<dbReference type="PANTHER" id="PTHR42776:SF28">
    <property type="entry name" value="GLUTAMYL ENDOPEPTIDASE, CHLOROPLASTIC-RELATED"/>
    <property type="match status" value="1"/>
</dbReference>
<protein>
    <submittedName>
        <fullName evidence="4">S9 family peptidase</fullName>
    </submittedName>
</protein>
<organism evidence="4 5">
    <name type="scientific">Alteromonas alba</name>
    <dbReference type="NCBI Taxonomy" id="2079529"/>
    <lineage>
        <taxon>Bacteria</taxon>
        <taxon>Pseudomonadati</taxon>
        <taxon>Pseudomonadota</taxon>
        <taxon>Gammaproteobacteria</taxon>
        <taxon>Alteromonadales</taxon>
        <taxon>Alteromonadaceae</taxon>
        <taxon>Alteromonas/Salinimonas group</taxon>
        <taxon>Alteromonas</taxon>
    </lineage>
</organism>